<dbReference type="AlphaFoldDB" id="A0A6B8VQG9"/>
<keyword evidence="3" id="KW-1185">Reference proteome</keyword>
<gene>
    <name evidence="2" type="ORF">CKALI_04645</name>
</gene>
<evidence type="ECO:0000256" key="1">
    <source>
        <dbReference type="SAM" id="Phobius"/>
    </source>
</evidence>
<dbReference type="RefSeq" id="WP_156192176.1">
    <property type="nucleotide sequence ID" value="NZ_CP046452.1"/>
</dbReference>
<keyword evidence="1" id="KW-0812">Transmembrane</keyword>
<feature type="transmembrane region" description="Helical" evidence="1">
    <location>
        <begin position="30"/>
        <end position="49"/>
    </location>
</feature>
<evidence type="ECO:0000313" key="2">
    <source>
        <dbReference type="EMBL" id="QGU01807.1"/>
    </source>
</evidence>
<sequence length="80" mass="9043">MAAVISWGLPLAALVWIACEILFSKTRSFASALFIVFAVWLLCMGRVDWLATVPVFLWWIIAVLAGVMVYRSLWPIEGRE</sequence>
<feature type="transmembrane region" description="Helical" evidence="1">
    <location>
        <begin position="6"/>
        <end position="23"/>
    </location>
</feature>
<accession>A0A6B8VQG9</accession>
<proteinExistence type="predicted"/>
<evidence type="ECO:0000313" key="3">
    <source>
        <dbReference type="Proteomes" id="UP000427071"/>
    </source>
</evidence>
<name>A0A6B8VQG9_9CORY</name>
<dbReference type="KEGG" id="ckw:CKALI_04645"/>
<reference evidence="3" key="1">
    <citation type="submission" date="2019-11" db="EMBL/GenBank/DDBJ databases">
        <title>Complete genome sequence of Corynebacterium kalinowskii 1959, a novel Corynebacterium species isolated from soil of a small paddock in Vilsendorf, Germany.</title>
        <authorList>
            <person name="Schaffert L."/>
            <person name="Ruwe M."/>
            <person name="Milse J."/>
            <person name="Hanuschka K."/>
            <person name="Ortseifen V."/>
            <person name="Droste J."/>
            <person name="Brandt D."/>
            <person name="Schlueter L."/>
            <person name="Kutter Y."/>
            <person name="Vinke S."/>
            <person name="Viehoefer P."/>
            <person name="Jacob L."/>
            <person name="Luebke N.-C."/>
            <person name="Schulte-Berndt E."/>
            <person name="Hain C."/>
            <person name="Linder M."/>
            <person name="Schmidt P."/>
            <person name="Wollenschlaeger L."/>
            <person name="Luttermann T."/>
            <person name="Thieme E."/>
            <person name="Hassa J."/>
            <person name="Haak M."/>
            <person name="Wittchen M."/>
            <person name="Mentz A."/>
            <person name="Persicke M."/>
            <person name="Busche T."/>
            <person name="Ruckert C."/>
        </authorList>
    </citation>
    <scope>NUCLEOTIDE SEQUENCE [LARGE SCALE GENOMIC DNA]</scope>
    <source>
        <strain evidence="3">1959</strain>
    </source>
</reference>
<organism evidence="2 3">
    <name type="scientific">Corynebacterium kalinowskii</name>
    <dbReference type="NCBI Taxonomy" id="2675216"/>
    <lineage>
        <taxon>Bacteria</taxon>
        <taxon>Bacillati</taxon>
        <taxon>Actinomycetota</taxon>
        <taxon>Actinomycetes</taxon>
        <taxon>Mycobacteriales</taxon>
        <taxon>Corynebacteriaceae</taxon>
        <taxon>Corynebacterium</taxon>
    </lineage>
</organism>
<dbReference type="EMBL" id="CP046452">
    <property type="protein sequence ID" value="QGU01807.1"/>
    <property type="molecule type" value="Genomic_DNA"/>
</dbReference>
<protein>
    <submittedName>
        <fullName evidence="2">Uncharacterized protein</fullName>
    </submittedName>
</protein>
<feature type="transmembrane region" description="Helical" evidence="1">
    <location>
        <begin position="55"/>
        <end position="74"/>
    </location>
</feature>
<dbReference type="Proteomes" id="UP000427071">
    <property type="component" value="Chromosome"/>
</dbReference>
<keyword evidence="1" id="KW-1133">Transmembrane helix</keyword>
<keyword evidence="1" id="KW-0472">Membrane</keyword>